<feature type="transmembrane region" description="Helical" evidence="6">
    <location>
        <begin position="65"/>
        <end position="82"/>
    </location>
</feature>
<feature type="transmembrane region" description="Helical" evidence="6">
    <location>
        <begin position="366"/>
        <end position="389"/>
    </location>
</feature>
<organism evidence="9 10">
    <name type="scientific">Blautia aquisgranensis</name>
    <dbReference type="NCBI Taxonomy" id="3133153"/>
    <lineage>
        <taxon>Bacteria</taxon>
        <taxon>Bacillati</taxon>
        <taxon>Bacillota</taxon>
        <taxon>Clostridia</taxon>
        <taxon>Lachnospirales</taxon>
        <taxon>Lachnospiraceae</taxon>
        <taxon>Blautia</taxon>
    </lineage>
</organism>
<evidence type="ECO:0000256" key="3">
    <source>
        <dbReference type="ARBA" id="ARBA00022692"/>
    </source>
</evidence>
<keyword evidence="7" id="KW-0732">Signal</keyword>
<dbReference type="PANTHER" id="PTHR43478:SF1">
    <property type="entry name" value="NA+_H+ ANTIPORTER NHAC-LIKE C-TERMINAL DOMAIN-CONTAINING PROTEIN"/>
    <property type="match status" value="1"/>
</dbReference>
<keyword evidence="5 6" id="KW-0472">Membrane</keyword>
<keyword evidence="3 6" id="KW-0812">Transmembrane</keyword>
<feature type="transmembrane region" description="Helical" evidence="6">
    <location>
        <begin position="513"/>
        <end position="531"/>
    </location>
</feature>
<name>A0ABV1BJY3_9FIRM</name>
<feature type="transmembrane region" description="Helical" evidence="6">
    <location>
        <begin position="102"/>
        <end position="120"/>
    </location>
</feature>
<dbReference type="Proteomes" id="UP001473063">
    <property type="component" value="Unassembled WGS sequence"/>
</dbReference>
<protein>
    <submittedName>
        <fullName evidence="9">Na+/H+ antiporter NhaC family protein</fullName>
    </submittedName>
</protein>
<evidence type="ECO:0000256" key="4">
    <source>
        <dbReference type="ARBA" id="ARBA00022989"/>
    </source>
</evidence>
<feature type="transmembrane region" description="Helical" evidence="6">
    <location>
        <begin position="38"/>
        <end position="58"/>
    </location>
</feature>
<dbReference type="PANTHER" id="PTHR43478">
    <property type="entry name" value="NA+/H+ ANTIPORTER-RELATED"/>
    <property type="match status" value="1"/>
</dbReference>
<evidence type="ECO:0000313" key="10">
    <source>
        <dbReference type="Proteomes" id="UP001473063"/>
    </source>
</evidence>
<feature type="transmembrane region" description="Helical" evidence="6">
    <location>
        <begin position="490"/>
        <end position="507"/>
    </location>
</feature>
<feature type="signal peptide" evidence="7">
    <location>
        <begin position="1"/>
        <end position="28"/>
    </location>
</feature>
<proteinExistence type="predicted"/>
<sequence>MSKKAGTALSVMAMTFMGALASPLTVLAADAEETYQPALYATIWALLPPLVAIILALITKEVYSSLFVGIVVGALLYSGFKFEGTVTQIFEGGIIKVLSDSYNVGILIFLVILGSVVCMMNKAGGSAAFGRWASQKIHTRVGAELAAIILGILIFIDDYFNCLTVGSVMRPVTDRHHVSRAKFAYLIDATAAPVCIIAPISSWAAAVSGFVEGQDGLAIFVRTIPYNFYAILTIVMMVGMVLMKTEFGAMRTHEINALNGDLYTTAARPYENATDDETPNPRGRVIDLVIPILVLVICCIISMIYTGGFFSGTDFVTAFSQSDASTGLAMGSAFGLVFAIIFYMIRRVINFRDCMSCIPDGFKAMVPAIMILTFAWTLKAMTDGLGAAVFVEEAMRSVAGGIEVILPAIIFLVGCGLAFATGTSWGTFGILIPIVVAVFEKSSPEMMIISMSACMAGAVCGDHCSPISDTTIMASAGAQCDHVTHVSTQLPYAIVAAAVSFVTYIVAGFVKTAWIALPVGIVLMLIVLFIIKMNNPMPVEKPTE</sequence>
<evidence type="ECO:0000256" key="7">
    <source>
        <dbReference type="SAM" id="SignalP"/>
    </source>
</evidence>
<dbReference type="EMBL" id="JBBMEJ010000019">
    <property type="protein sequence ID" value="MEQ2371991.1"/>
    <property type="molecule type" value="Genomic_DNA"/>
</dbReference>
<evidence type="ECO:0000256" key="6">
    <source>
        <dbReference type="SAM" id="Phobius"/>
    </source>
</evidence>
<accession>A0ABV1BJY3</accession>
<reference evidence="9 10" key="1">
    <citation type="submission" date="2024-03" db="EMBL/GenBank/DDBJ databases">
        <title>Human intestinal bacterial collection.</title>
        <authorList>
            <person name="Pauvert C."/>
            <person name="Hitch T.C.A."/>
            <person name="Clavel T."/>
        </authorList>
    </citation>
    <scope>NUCLEOTIDE SEQUENCE [LARGE SCALE GENOMIC DNA]</scope>
    <source>
        <strain evidence="9 10">CLA-JM-H16</strain>
    </source>
</reference>
<keyword evidence="2" id="KW-1003">Cell membrane</keyword>
<comment type="caution">
    <text evidence="9">The sequence shown here is derived from an EMBL/GenBank/DDBJ whole genome shotgun (WGS) entry which is preliminary data.</text>
</comment>
<gene>
    <name evidence="9" type="ORF">WMO28_13845</name>
</gene>
<keyword evidence="10" id="KW-1185">Reference proteome</keyword>
<dbReference type="RefSeq" id="WP_349057351.1">
    <property type="nucleotide sequence ID" value="NZ_JBBMEJ010000019.1"/>
</dbReference>
<evidence type="ECO:0000256" key="1">
    <source>
        <dbReference type="ARBA" id="ARBA00004651"/>
    </source>
</evidence>
<evidence type="ECO:0000256" key="2">
    <source>
        <dbReference type="ARBA" id="ARBA00022475"/>
    </source>
</evidence>
<comment type="subcellular location">
    <subcellularLocation>
        <location evidence="1">Cell membrane</location>
        <topology evidence="1">Multi-pass membrane protein</topology>
    </subcellularLocation>
</comment>
<feature type="transmembrane region" description="Helical" evidence="6">
    <location>
        <begin position="409"/>
        <end position="439"/>
    </location>
</feature>
<feature type="chain" id="PRO_5047025523" evidence="7">
    <location>
        <begin position="29"/>
        <end position="544"/>
    </location>
</feature>
<feature type="transmembrane region" description="Helical" evidence="6">
    <location>
        <begin position="288"/>
        <end position="307"/>
    </location>
</feature>
<evidence type="ECO:0000256" key="5">
    <source>
        <dbReference type="ARBA" id="ARBA00023136"/>
    </source>
</evidence>
<dbReference type="InterPro" id="IPR018461">
    <property type="entry name" value="Na/H_Antiport_NhaC-like_C"/>
</dbReference>
<feature type="domain" description="Na+/H+ antiporter NhaC-like C-terminal" evidence="8">
    <location>
        <begin position="204"/>
        <end position="509"/>
    </location>
</feature>
<evidence type="ECO:0000259" key="8">
    <source>
        <dbReference type="Pfam" id="PF03553"/>
    </source>
</evidence>
<dbReference type="Pfam" id="PF03553">
    <property type="entry name" value="Na_H_antiporter"/>
    <property type="match status" value="1"/>
</dbReference>
<feature type="transmembrane region" description="Helical" evidence="6">
    <location>
        <begin position="327"/>
        <end position="345"/>
    </location>
</feature>
<feature type="transmembrane region" description="Helical" evidence="6">
    <location>
        <begin position="226"/>
        <end position="243"/>
    </location>
</feature>
<evidence type="ECO:0000313" key="9">
    <source>
        <dbReference type="EMBL" id="MEQ2371991.1"/>
    </source>
</evidence>
<keyword evidence="4 6" id="KW-1133">Transmembrane helix</keyword>